<feature type="transmembrane region" description="Helical" evidence="1">
    <location>
        <begin position="104"/>
        <end position="123"/>
    </location>
</feature>
<gene>
    <name evidence="2" type="ORF">SAMN05421730_10648</name>
</gene>
<dbReference type="PANTHER" id="PTHR11328:SF24">
    <property type="entry name" value="MAJOR FACILITATOR SUPERFAMILY (MFS) PROFILE DOMAIN-CONTAINING PROTEIN"/>
    <property type="match status" value="1"/>
</dbReference>
<evidence type="ECO:0000313" key="3">
    <source>
        <dbReference type="Proteomes" id="UP000199315"/>
    </source>
</evidence>
<evidence type="ECO:0000313" key="2">
    <source>
        <dbReference type="EMBL" id="SCP99841.1"/>
    </source>
</evidence>
<keyword evidence="1" id="KW-1133">Transmembrane helix</keyword>
<dbReference type="GO" id="GO:0008643">
    <property type="term" value="P:carbohydrate transport"/>
    <property type="evidence" value="ECO:0007669"/>
    <property type="project" value="InterPro"/>
</dbReference>
<dbReference type="OrthoDB" id="9764596at2"/>
<dbReference type="STRING" id="1619234.SAMN05421730_10648"/>
<dbReference type="Proteomes" id="UP000199315">
    <property type="component" value="Unassembled WGS sequence"/>
</dbReference>
<dbReference type="Pfam" id="PF13347">
    <property type="entry name" value="MFS_2"/>
    <property type="match status" value="1"/>
</dbReference>
<feature type="transmembrane region" description="Helical" evidence="1">
    <location>
        <begin position="74"/>
        <end position="92"/>
    </location>
</feature>
<feature type="transmembrane region" description="Helical" evidence="1">
    <location>
        <begin position="299"/>
        <end position="319"/>
    </location>
</feature>
<dbReference type="InterPro" id="IPR036259">
    <property type="entry name" value="MFS_trans_sf"/>
</dbReference>
<accession>A0A1D3TZ82</accession>
<keyword evidence="1" id="KW-0812">Transmembrane</keyword>
<proteinExistence type="predicted"/>
<feature type="transmembrane region" description="Helical" evidence="1">
    <location>
        <begin position="331"/>
        <end position="351"/>
    </location>
</feature>
<organism evidence="2 3">
    <name type="scientific">Anaerobium acetethylicum</name>
    <dbReference type="NCBI Taxonomy" id="1619234"/>
    <lineage>
        <taxon>Bacteria</taxon>
        <taxon>Bacillati</taxon>
        <taxon>Bacillota</taxon>
        <taxon>Clostridia</taxon>
        <taxon>Lachnospirales</taxon>
        <taxon>Lachnospiraceae</taxon>
        <taxon>Anaerobium</taxon>
    </lineage>
</organism>
<dbReference type="Gene3D" id="1.20.1250.20">
    <property type="entry name" value="MFS general substrate transporter like domains"/>
    <property type="match status" value="1"/>
</dbReference>
<sequence length="373" mass="41135">EYFLHFFCWYKICGKDLLIFNRKRFNQQTLSTNQKIAYVAVTYICFGMLYTVLTMPHMAVLPAVTKDNGQRNKVIATGAGVCALAFTIAATFTTQMTGFFGGSYVPLMAIYGVIGIVSFWGLFATSKERYLAKVEKRPVAQDLKRLFRHTELYPIMLVWCLASMGYGLMFASSVYYVMYYLARPDLIPLYMGIVSIGALVSMVVLMPIALKIFKTGQKALIVTQLITFVFYVIAFIFGKNLIILYVASFMATAIGSMSNALVNVLVNDTIDFIQLEEGVSLNGTISAIKGFAQKCGSTVTNSGILAILAATGYIAGAVGHQPSSAMAGLNILRFGAPAVICLIIVLCLKFYPLEKYYPAIEEMKSKMEADDEE</sequence>
<keyword evidence="1" id="KW-0472">Membrane</keyword>
<dbReference type="AlphaFoldDB" id="A0A1D3TZ82"/>
<dbReference type="GO" id="GO:0005886">
    <property type="term" value="C:plasma membrane"/>
    <property type="evidence" value="ECO:0007669"/>
    <property type="project" value="TreeGrafter"/>
</dbReference>
<feature type="transmembrane region" description="Helical" evidence="1">
    <location>
        <begin position="36"/>
        <end position="53"/>
    </location>
</feature>
<name>A0A1D3TZ82_9FIRM</name>
<dbReference type="RefSeq" id="WP_139133587.1">
    <property type="nucleotide sequence ID" value="NZ_FMKA01000064.1"/>
</dbReference>
<reference evidence="2 3" key="1">
    <citation type="submission" date="2016-09" db="EMBL/GenBank/DDBJ databases">
        <authorList>
            <person name="Capua I."/>
            <person name="De Benedictis P."/>
            <person name="Joannis T."/>
            <person name="Lombin L.H."/>
            <person name="Cattoli G."/>
        </authorList>
    </citation>
    <scope>NUCLEOTIDE SEQUENCE [LARGE SCALE GENOMIC DNA]</scope>
    <source>
        <strain evidence="2 3">GluBS11</strain>
    </source>
</reference>
<dbReference type="SUPFAM" id="SSF103473">
    <property type="entry name" value="MFS general substrate transporter"/>
    <property type="match status" value="1"/>
</dbReference>
<dbReference type="InterPro" id="IPR039672">
    <property type="entry name" value="MFS_2"/>
</dbReference>
<feature type="transmembrane region" description="Helical" evidence="1">
    <location>
        <begin position="243"/>
        <end position="266"/>
    </location>
</feature>
<protein>
    <submittedName>
        <fullName evidence="2">Na+/melibiose symporter</fullName>
    </submittedName>
</protein>
<dbReference type="PANTHER" id="PTHR11328">
    <property type="entry name" value="MAJOR FACILITATOR SUPERFAMILY DOMAIN-CONTAINING PROTEIN"/>
    <property type="match status" value="1"/>
</dbReference>
<evidence type="ECO:0000256" key="1">
    <source>
        <dbReference type="SAM" id="Phobius"/>
    </source>
</evidence>
<feature type="non-terminal residue" evidence="2">
    <location>
        <position position="1"/>
    </location>
</feature>
<feature type="transmembrane region" description="Helical" evidence="1">
    <location>
        <begin position="219"/>
        <end position="237"/>
    </location>
</feature>
<keyword evidence="3" id="KW-1185">Reference proteome</keyword>
<dbReference type="GO" id="GO:0015293">
    <property type="term" value="F:symporter activity"/>
    <property type="evidence" value="ECO:0007669"/>
    <property type="project" value="InterPro"/>
</dbReference>
<feature type="transmembrane region" description="Helical" evidence="1">
    <location>
        <begin position="152"/>
        <end position="177"/>
    </location>
</feature>
<feature type="transmembrane region" description="Helical" evidence="1">
    <location>
        <begin position="189"/>
        <end position="210"/>
    </location>
</feature>
<dbReference type="EMBL" id="FMKA01000064">
    <property type="protein sequence ID" value="SCP99841.1"/>
    <property type="molecule type" value="Genomic_DNA"/>
</dbReference>